<dbReference type="Proteomes" id="UP000009173">
    <property type="component" value="Chromosome"/>
</dbReference>
<dbReference type="EMBL" id="CP000527">
    <property type="protein sequence ID" value="ABM29747.1"/>
    <property type="molecule type" value="Genomic_DNA"/>
</dbReference>
<dbReference type="AlphaFoldDB" id="A0A0H3AD20"/>
<dbReference type="SUPFAM" id="SSF103642">
    <property type="entry name" value="Sec-C motif"/>
    <property type="match status" value="1"/>
</dbReference>
<gene>
    <name evidence="2" type="ordered locus">Dvul_2736</name>
</gene>
<sequence length="162" mass="18280">MNACPCGSGLALEACCGPYLHEGKTVPTPEALMRSRYTAHTLGMYDYLDETTHPDTREDVSTEEMRAWSEAVQWEGLEVLETRGGHEGDVTGEVSFVARYMLGGVPQELREDSFFRREGDRWYYVDGMVHGSEPYRREQPKVGRNEPCPCGSGRKYKKCCGK</sequence>
<dbReference type="HOGENOM" id="CLU_099590_0_0_7"/>
<proteinExistence type="predicted"/>
<dbReference type="Gene3D" id="3.10.450.50">
    <property type="match status" value="1"/>
</dbReference>
<dbReference type="PANTHER" id="PTHR33747">
    <property type="entry name" value="UPF0225 PROTEIN SCO1677"/>
    <property type="match status" value="1"/>
</dbReference>
<dbReference type="InterPro" id="IPR048469">
    <property type="entry name" value="YchJ-like_M"/>
</dbReference>
<accession>A0A0H3AD20</accession>
<dbReference type="InterPro" id="IPR032710">
    <property type="entry name" value="NTF2-like_dom_sf"/>
</dbReference>
<dbReference type="Pfam" id="PF02810">
    <property type="entry name" value="SEC-C"/>
    <property type="match status" value="2"/>
</dbReference>
<protein>
    <submittedName>
        <fullName evidence="2">SEC-C motif domain protein</fullName>
    </submittedName>
</protein>
<dbReference type="NCBIfam" id="NF002449">
    <property type="entry name" value="PRK01617.1"/>
    <property type="match status" value="1"/>
</dbReference>
<feature type="domain" description="YchJ-like middle NTF2-like" evidence="1">
    <location>
        <begin position="28"/>
        <end position="127"/>
    </location>
</feature>
<dbReference type="PANTHER" id="PTHR33747:SF1">
    <property type="entry name" value="ADENYLATE CYCLASE-ASSOCIATED CAP C-TERMINAL DOMAIN-CONTAINING PROTEIN"/>
    <property type="match status" value="1"/>
</dbReference>
<evidence type="ECO:0000313" key="3">
    <source>
        <dbReference type="Proteomes" id="UP000009173"/>
    </source>
</evidence>
<reference evidence="3" key="1">
    <citation type="journal article" date="2009" name="Environ. Microbiol.">
        <title>Contribution of mobile genetic elements to Desulfovibrio vulgaris genome plasticity.</title>
        <authorList>
            <person name="Walker C.B."/>
            <person name="Stolyar S."/>
            <person name="Chivian D."/>
            <person name="Pinel N."/>
            <person name="Gabster J.A."/>
            <person name="Dehal P.S."/>
            <person name="He Z."/>
            <person name="Yang Z.K."/>
            <person name="Yen H.C."/>
            <person name="Zhou J."/>
            <person name="Wall J.D."/>
            <person name="Hazen T.C."/>
            <person name="Arkin A.P."/>
            <person name="Stahl D.A."/>
        </authorList>
    </citation>
    <scope>NUCLEOTIDE SEQUENCE [LARGE SCALE GENOMIC DNA]</scope>
    <source>
        <strain evidence="3">DP4</strain>
    </source>
</reference>
<dbReference type="RefSeq" id="WP_010937552.1">
    <property type="nucleotide sequence ID" value="NC_008751.1"/>
</dbReference>
<dbReference type="SMR" id="A0A0H3AD20"/>
<dbReference type="SUPFAM" id="SSF54427">
    <property type="entry name" value="NTF2-like"/>
    <property type="match status" value="1"/>
</dbReference>
<dbReference type="KEGG" id="dvl:Dvul_2736"/>
<evidence type="ECO:0000313" key="2">
    <source>
        <dbReference type="EMBL" id="ABM29747.1"/>
    </source>
</evidence>
<organism evidence="2 3">
    <name type="scientific">Nitratidesulfovibrio vulgaris (strain DP4)</name>
    <name type="common">Desulfovibrio vulgaris</name>
    <dbReference type="NCBI Taxonomy" id="391774"/>
    <lineage>
        <taxon>Bacteria</taxon>
        <taxon>Pseudomonadati</taxon>
        <taxon>Thermodesulfobacteriota</taxon>
        <taxon>Desulfovibrionia</taxon>
        <taxon>Desulfovibrionales</taxon>
        <taxon>Desulfovibrionaceae</taxon>
        <taxon>Nitratidesulfovibrio</taxon>
    </lineage>
</organism>
<dbReference type="Pfam" id="PF17775">
    <property type="entry name" value="YchJ_M-like"/>
    <property type="match status" value="1"/>
</dbReference>
<evidence type="ECO:0000259" key="1">
    <source>
        <dbReference type="Pfam" id="PF17775"/>
    </source>
</evidence>
<dbReference type="InterPro" id="IPR004027">
    <property type="entry name" value="SEC_C_motif"/>
</dbReference>
<name>A0A0H3AD20_NITV4</name>